<keyword evidence="6" id="KW-0560">Oxidoreductase</keyword>
<dbReference type="PANTHER" id="PTHR48075">
    <property type="entry name" value="3-HYDROXYACYL-COA DEHYDROGENASE FAMILY PROTEIN"/>
    <property type="match status" value="1"/>
</dbReference>
<evidence type="ECO:0000256" key="3">
    <source>
        <dbReference type="ARBA" id="ARBA00008750"/>
    </source>
</evidence>
<dbReference type="FunFam" id="3.40.50.720:FF:000009">
    <property type="entry name" value="Fatty oxidation complex, alpha subunit"/>
    <property type="match status" value="1"/>
</dbReference>
<dbReference type="Pfam" id="PF00378">
    <property type="entry name" value="ECH_1"/>
    <property type="match status" value="1"/>
</dbReference>
<dbReference type="EC" id="4.2.1.17" evidence="4"/>
<dbReference type="InterPro" id="IPR006176">
    <property type="entry name" value="3-OHacyl-CoA_DH_NAD-bd"/>
</dbReference>
<evidence type="ECO:0000313" key="13">
    <source>
        <dbReference type="EMBL" id="SDW41780.1"/>
    </source>
</evidence>
<dbReference type="FunFam" id="1.10.12.10:FF:000001">
    <property type="entry name" value="Probable enoyl-CoA hydratase, mitochondrial"/>
    <property type="match status" value="1"/>
</dbReference>
<dbReference type="AlphaFoldDB" id="A0A1H2TD83"/>
<keyword evidence="9" id="KW-0456">Lyase</keyword>
<dbReference type="Pfam" id="PF02737">
    <property type="entry name" value="3HCDH_N"/>
    <property type="match status" value="1"/>
</dbReference>
<accession>A0A1H2TD83</accession>
<dbReference type="GO" id="GO:0004300">
    <property type="term" value="F:enoyl-CoA hydratase activity"/>
    <property type="evidence" value="ECO:0007669"/>
    <property type="project" value="UniProtKB-EC"/>
</dbReference>
<dbReference type="SUPFAM" id="SSF51735">
    <property type="entry name" value="NAD(P)-binding Rossmann-fold domains"/>
    <property type="match status" value="1"/>
</dbReference>
<dbReference type="UniPathway" id="UPA00659"/>
<dbReference type="GO" id="GO:0006635">
    <property type="term" value="P:fatty acid beta-oxidation"/>
    <property type="evidence" value="ECO:0007669"/>
    <property type="project" value="UniProtKB-UniPathway"/>
</dbReference>
<dbReference type="Gene3D" id="3.90.226.10">
    <property type="entry name" value="2-enoyl-CoA Hydratase, Chain A, domain 1"/>
    <property type="match status" value="1"/>
</dbReference>
<evidence type="ECO:0000256" key="5">
    <source>
        <dbReference type="ARBA" id="ARBA00022832"/>
    </source>
</evidence>
<dbReference type="GO" id="GO:0016616">
    <property type="term" value="F:oxidoreductase activity, acting on the CH-OH group of donors, NAD or NADP as acceptor"/>
    <property type="evidence" value="ECO:0007669"/>
    <property type="project" value="InterPro"/>
</dbReference>
<proteinExistence type="inferred from homology"/>
<dbReference type="PANTHER" id="PTHR48075:SF5">
    <property type="entry name" value="3-HYDROXYBUTYRYL-COA DEHYDROGENASE"/>
    <property type="match status" value="1"/>
</dbReference>
<dbReference type="Proteomes" id="UP000182573">
    <property type="component" value="Unassembled WGS sequence"/>
</dbReference>
<keyword evidence="8" id="KW-0443">Lipid metabolism</keyword>
<dbReference type="InterPro" id="IPR029045">
    <property type="entry name" value="ClpP/crotonase-like_dom_sf"/>
</dbReference>
<organism evidence="13 14">
    <name type="scientific">Haloarcula vallismortis</name>
    <name type="common">Halobacterium vallismortis</name>
    <dbReference type="NCBI Taxonomy" id="28442"/>
    <lineage>
        <taxon>Archaea</taxon>
        <taxon>Methanobacteriati</taxon>
        <taxon>Methanobacteriota</taxon>
        <taxon>Stenosarchaea group</taxon>
        <taxon>Halobacteria</taxon>
        <taxon>Halobacteriales</taxon>
        <taxon>Haloarculaceae</taxon>
        <taxon>Haloarcula</taxon>
    </lineage>
</organism>
<dbReference type="CDD" id="cd06558">
    <property type="entry name" value="crotonase-like"/>
    <property type="match status" value="1"/>
</dbReference>
<dbReference type="InterPro" id="IPR001753">
    <property type="entry name" value="Enoyl-CoA_hydra/iso"/>
</dbReference>
<dbReference type="PROSITE" id="PS00166">
    <property type="entry name" value="ENOYL_COA_HYDRATASE"/>
    <property type="match status" value="1"/>
</dbReference>
<dbReference type="SUPFAM" id="SSF48179">
    <property type="entry name" value="6-phosphogluconate dehydrogenase C-terminal domain-like"/>
    <property type="match status" value="2"/>
</dbReference>
<evidence type="ECO:0000256" key="1">
    <source>
        <dbReference type="ARBA" id="ARBA00005005"/>
    </source>
</evidence>
<dbReference type="RefSeq" id="WP_004515021.1">
    <property type="nucleotide sequence ID" value="NZ_FNOF01000003.1"/>
</dbReference>
<evidence type="ECO:0000256" key="10">
    <source>
        <dbReference type="RuleBase" id="RU003707"/>
    </source>
</evidence>
<evidence type="ECO:0000256" key="6">
    <source>
        <dbReference type="ARBA" id="ARBA00023002"/>
    </source>
</evidence>
<gene>
    <name evidence="13" type="ORF">SAMN05443574_103154</name>
</gene>
<dbReference type="STRING" id="28442.SAMN05443574_103154"/>
<dbReference type="Gene3D" id="3.40.50.720">
    <property type="entry name" value="NAD(P)-binding Rossmann-like Domain"/>
    <property type="match status" value="1"/>
</dbReference>
<dbReference type="InterPro" id="IPR014748">
    <property type="entry name" value="Enoyl-CoA_hydra_C"/>
</dbReference>
<reference evidence="13 14" key="1">
    <citation type="submission" date="2016-10" db="EMBL/GenBank/DDBJ databases">
        <authorList>
            <person name="de Groot N.N."/>
        </authorList>
    </citation>
    <scope>NUCLEOTIDE SEQUENCE [LARGE SCALE GENOMIC DNA]</scope>
    <source>
        <strain evidence="13 14">DSM 3756</strain>
    </source>
</reference>
<protein>
    <recommendedName>
        <fullName evidence="4">enoyl-CoA hydratase</fullName>
        <ecNumber evidence="4">4.2.1.17</ecNumber>
    </recommendedName>
</protein>
<keyword evidence="5" id="KW-0276">Fatty acid metabolism</keyword>
<dbReference type="Pfam" id="PF00725">
    <property type="entry name" value="3HCDH"/>
    <property type="match status" value="2"/>
</dbReference>
<evidence type="ECO:0000259" key="12">
    <source>
        <dbReference type="Pfam" id="PF02737"/>
    </source>
</evidence>
<evidence type="ECO:0000256" key="2">
    <source>
        <dbReference type="ARBA" id="ARBA00005254"/>
    </source>
</evidence>
<evidence type="ECO:0000313" key="14">
    <source>
        <dbReference type="Proteomes" id="UP000182573"/>
    </source>
</evidence>
<evidence type="ECO:0000256" key="4">
    <source>
        <dbReference type="ARBA" id="ARBA00012076"/>
    </source>
</evidence>
<dbReference type="InterPro" id="IPR036291">
    <property type="entry name" value="NAD(P)-bd_dom_sf"/>
</dbReference>
<name>A0A1H2TD83_HALVA</name>
<dbReference type="InterPro" id="IPR013328">
    <property type="entry name" value="6PGD_dom2"/>
</dbReference>
<evidence type="ECO:0000256" key="7">
    <source>
        <dbReference type="ARBA" id="ARBA00023027"/>
    </source>
</evidence>
<keyword evidence="7" id="KW-0520">NAD</keyword>
<dbReference type="GO" id="GO:0070403">
    <property type="term" value="F:NAD+ binding"/>
    <property type="evidence" value="ECO:0007669"/>
    <property type="project" value="InterPro"/>
</dbReference>
<evidence type="ECO:0000259" key="11">
    <source>
        <dbReference type="Pfam" id="PF00725"/>
    </source>
</evidence>
<dbReference type="InterPro" id="IPR008927">
    <property type="entry name" value="6-PGluconate_DH-like_C_sf"/>
</dbReference>
<dbReference type="EMBL" id="FNOF01000003">
    <property type="protein sequence ID" value="SDW41780.1"/>
    <property type="molecule type" value="Genomic_DNA"/>
</dbReference>
<dbReference type="Gene3D" id="1.10.1040.10">
    <property type="entry name" value="N-(1-d-carboxylethyl)-l-norvaline Dehydrogenase, domain 2"/>
    <property type="match status" value="2"/>
</dbReference>
<dbReference type="Gene3D" id="1.10.12.10">
    <property type="entry name" value="Lyase 2-enoyl-coa Hydratase, Chain A, domain 2"/>
    <property type="match status" value="1"/>
</dbReference>
<evidence type="ECO:0000256" key="9">
    <source>
        <dbReference type="ARBA" id="ARBA00023239"/>
    </source>
</evidence>
<dbReference type="InterPro" id="IPR006108">
    <property type="entry name" value="3HC_DH_C"/>
</dbReference>
<comment type="similarity">
    <text evidence="3">In the N-terminal section; belongs to the enoyl-CoA hydratase/isomerase family.</text>
</comment>
<feature type="domain" description="3-hydroxyacyl-CoA dehydrogenase NAD binding" evidence="12">
    <location>
        <begin position="10"/>
        <end position="189"/>
    </location>
</feature>
<sequence>MAADQPEIATVAVLGAGTMGHGIAEVTAIAGYDVVLRDIDEDIVENAYSEIEWSLDKLAEKGRLDETPDDVAARVVTTTDLEAAVSDADLVIEAGPEQLSVKQDIFESVDAAAPDDALLATNSSSLSITEIATATERPDSVLGLHFFNPPVKMDLVEVIYGEQTTDETAEQGYEFVESIGKTPIYVRKDVRGFVVNSVLGPFMSEPAWMVSAGEATIRQADAAMVHKRGYPMGPFELSDLTGIDIGYHVRKEAGTPIPPIMAEKVENQTLGRKTGEGYYDYDDGDGPDYGPEDADGFDHLRVEAVMANEAAKLVGDNVATPDAIDTGMRLGAGFPEGTCRRADDIALDTILEKLRTLHEEYGDARYEPADYLVELVEAGHTGKDAGRGFHEYDTGDDPGDYHTINWALDDDGLLEVELDRPSRMNAISETLADEVVDLLSSVDDDDVRAVVFAGAGDRAFSAGADISGFADRDPAQTSEPTAVFTAVAEYPRPTLACIDGYCLGAGLELALACDLRLATTDSEFGFPEITLGLLPGGGGTQRAIRMLTDARAKELVFRGEHISAERAADWGLINRAVEAEEFDATVEAFVDDLVSGAPIALRKAKRVMNEGADQSLDAGLEMESQAFALLLTTDDVKEGTAAFAADREPEFEGT</sequence>
<comment type="similarity">
    <text evidence="2 10">Belongs to the enoyl-CoA hydratase/isomerase family.</text>
</comment>
<dbReference type="SUPFAM" id="SSF52096">
    <property type="entry name" value="ClpP/crotonase"/>
    <property type="match status" value="1"/>
</dbReference>
<comment type="pathway">
    <text evidence="1">Lipid metabolism; fatty acid beta-oxidation.</text>
</comment>
<evidence type="ECO:0000256" key="8">
    <source>
        <dbReference type="ARBA" id="ARBA00023098"/>
    </source>
</evidence>
<dbReference type="InterPro" id="IPR018376">
    <property type="entry name" value="Enoyl-CoA_hyd/isom_CS"/>
</dbReference>
<feature type="domain" description="3-hydroxyacyl-CoA dehydrogenase C-terminal" evidence="11">
    <location>
        <begin position="192"/>
        <end position="281"/>
    </location>
</feature>
<feature type="domain" description="3-hydroxyacyl-CoA dehydrogenase C-terminal" evidence="11">
    <location>
        <begin position="296"/>
        <end position="392"/>
    </location>
</feature>